<proteinExistence type="predicted"/>
<accession>A0AB72VFK5</accession>
<dbReference type="EMBL" id="AP009044">
    <property type="protein sequence ID" value="BAQ21175.1"/>
    <property type="molecule type" value="Genomic_DNA"/>
</dbReference>
<sequence length="127" mass="13116">MSEPLDLMMPKSWVLAPGNLTYAHDCVIRVGAIGSSNAQIPLPLGASTISVSWDGSTGMAIRRRPASGPDVVLASIPRGVGIRTAFVSTSARKAGDALRFGITEAPTTGDVENSQCAVTLLSIPPAQ</sequence>
<dbReference type="Proteomes" id="UP000006698">
    <property type="component" value="Chromosome"/>
</dbReference>
<reference evidence="1" key="1">
    <citation type="journal article" date="2007" name="Microbiology">
        <title>Comparative analysis of the Corynebacterium glutamicum group and complete genome sequence of strain R.</title>
        <authorList>
            <person name="Yukawa H."/>
            <person name="Omumasaba C.A."/>
            <person name="Nonaka H."/>
            <person name="Kos P."/>
            <person name="Okai N."/>
            <person name="Suzuki N."/>
            <person name="Suda M."/>
            <person name="Tsuge Y."/>
            <person name="Watanabe J."/>
            <person name="Ikeda Y."/>
            <person name="Vertes A.A."/>
            <person name="Inui M."/>
        </authorList>
    </citation>
    <scope>NUCLEOTIDE SEQUENCE</scope>
    <source>
        <strain evidence="1">R</strain>
    </source>
</reference>
<dbReference type="AlphaFoldDB" id="A0AB72VFK5"/>
<gene>
    <name evidence="1" type="ordered locus">cgR_6113</name>
</gene>
<name>A0AB72VFK5_CORGB</name>
<organism evidence="1">
    <name type="scientific">Corynebacterium glutamicum (strain R)</name>
    <dbReference type="NCBI Taxonomy" id="340322"/>
    <lineage>
        <taxon>Bacteria</taxon>
        <taxon>Bacillati</taxon>
        <taxon>Actinomycetota</taxon>
        <taxon>Actinomycetes</taxon>
        <taxon>Mycobacteriales</taxon>
        <taxon>Corynebacteriaceae</taxon>
        <taxon>Corynebacterium</taxon>
    </lineage>
</organism>
<dbReference type="KEGG" id="cgt:cgR_6113"/>
<protein>
    <submittedName>
        <fullName evidence="1">Uncharacterized protein</fullName>
    </submittedName>
</protein>
<evidence type="ECO:0000313" key="1">
    <source>
        <dbReference type="EMBL" id="BAQ21175.1"/>
    </source>
</evidence>